<name>A0ABR1GV42_9HYPO</name>
<comment type="caution">
    <text evidence="2">The sequence shown here is derived from an EMBL/GenBank/DDBJ whole genome shotgun (WGS) entry which is preliminary data.</text>
</comment>
<evidence type="ECO:0000256" key="1">
    <source>
        <dbReference type="SAM" id="MobiDB-lite"/>
    </source>
</evidence>
<dbReference type="EMBL" id="JAZAVJ010000152">
    <property type="protein sequence ID" value="KAK7409413.1"/>
    <property type="molecule type" value="Genomic_DNA"/>
</dbReference>
<dbReference type="Proteomes" id="UP001498476">
    <property type="component" value="Unassembled WGS sequence"/>
</dbReference>
<protein>
    <submittedName>
        <fullName evidence="2">Uncharacterized protein</fullName>
    </submittedName>
</protein>
<organism evidence="2 3">
    <name type="scientific">Neonectria punicea</name>
    <dbReference type="NCBI Taxonomy" id="979145"/>
    <lineage>
        <taxon>Eukaryota</taxon>
        <taxon>Fungi</taxon>
        <taxon>Dikarya</taxon>
        <taxon>Ascomycota</taxon>
        <taxon>Pezizomycotina</taxon>
        <taxon>Sordariomycetes</taxon>
        <taxon>Hypocreomycetidae</taxon>
        <taxon>Hypocreales</taxon>
        <taxon>Nectriaceae</taxon>
        <taxon>Neonectria</taxon>
    </lineage>
</organism>
<sequence>MRFTVLPVASVESSTEEPTSSTETTSATSSVAVPDPTFTVLAGGASLQDGGQRNGIYIFDPTRTDISVHTASIDESGHMAFSSGFYWIAQYTSGRSTPALILNGNGLPGYGQDFPALTCEVAADLKITCSAPAGACDDDDNCGPTSGTWGQFCSQYEPIFGNVLHIFSSCPSGYTPVTLQAQTI</sequence>
<proteinExistence type="predicted"/>
<feature type="compositionally biased region" description="Low complexity" evidence="1">
    <location>
        <begin position="7"/>
        <end position="30"/>
    </location>
</feature>
<keyword evidence="3" id="KW-1185">Reference proteome</keyword>
<reference evidence="2 3" key="1">
    <citation type="journal article" date="2025" name="Microbiol. Resour. Announc.">
        <title>Draft genome sequences for Neonectria magnoliae and Neonectria punicea, canker pathogens of Liriodendron tulipifera and Acer saccharum in West Virginia.</title>
        <authorList>
            <person name="Petronek H.M."/>
            <person name="Kasson M.T."/>
            <person name="Metheny A.M."/>
            <person name="Stauder C.M."/>
            <person name="Lovett B."/>
            <person name="Lynch S.C."/>
            <person name="Garnas J.R."/>
            <person name="Kasson L.R."/>
            <person name="Stajich J.E."/>
        </authorList>
    </citation>
    <scope>NUCLEOTIDE SEQUENCE [LARGE SCALE GENOMIC DNA]</scope>
    <source>
        <strain evidence="2 3">NRRL 64653</strain>
    </source>
</reference>
<feature type="region of interest" description="Disordered" evidence="1">
    <location>
        <begin position="1"/>
        <end position="30"/>
    </location>
</feature>
<gene>
    <name evidence="2" type="ORF">QQX98_008422</name>
</gene>
<accession>A0ABR1GV42</accession>
<evidence type="ECO:0000313" key="3">
    <source>
        <dbReference type="Proteomes" id="UP001498476"/>
    </source>
</evidence>
<evidence type="ECO:0000313" key="2">
    <source>
        <dbReference type="EMBL" id="KAK7409413.1"/>
    </source>
</evidence>